<organism evidence="2 3">
    <name type="scientific">Actinoplanes derwentensis</name>
    <dbReference type="NCBI Taxonomy" id="113562"/>
    <lineage>
        <taxon>Bacteria</taxon>
        <taxon>Bacillati</taxon>
        <taxon>Actinomycetota</taxon>
        <taxon>Actinomycetes</taxon>
        <taxon>Micromonosporales</taxon>
        <taxon>Micromonosporaceae</taxon>
        <taxon>Actinoplanes</taxon>
    </lineage>
</organism>
<proteinExistence type="predicted"/>
<dbReference type="Proteomes" id="UP000198688">
    <property type="component" value="Chromosome I"/>
</dbReference>
<dbReference type="RefSeq" id="WP_092547249.1">
    <property type="nucleotide sequence ID" value="NZ_BOMJ01000071.1"/>
</dbReference>
<sequence>MTATPGGEGSHRPPRPRYQSDLGEAMRVQLKPIKAIAQNQSEHTQTLAKHTAMFEKVTATLDRHTAMHKEHGLALSGLTIDMHLAKDRDEQIIGLLHTLIDREDGR</sequence>
<dbReference type="STRING" id="113562.SAMN04489716_5445"/>
<dbReference type="OrthoDB" id="3297651at2"/>
<keyword evidence="3" id="KW-1185">Reference proteome</keyword>
<evidence type="ECO:0000313" key="3">
    <source>
        <dbReference type="Proteomes" id="UP000198688"/>
    </source>
</evidence>
<evidence type="ECO:0000256" key="1">
    <source>
        <dbReference type="SAM" id="MobiDB-lite"/>
    </source>
</evidence>
<feature type="region of interest" description="Disordered" evidence="1">
    <location>
        <begin position="1"/>
        <end position="22"/>
    </location>
</feature>
<dbReference type="EMBL" id="LT629758">
    <property type="protein sequence ID" value="SDT67231.1"/>
    <property type="molecule type" value="Genomic_DNA"/>
</dbReference>
<reference evidence="2 3" key="1">
    <citation type="submission" date="2016-10" db="EMBL/GenBank/DDBJ databases">
        <authorList>
            <person name="de Groot N.N."/>
        </authorList>
    </citation>
    <scope>NUCLEOTIDE SEQUENCE [LARGE SCALE GENOMIC DNA]</scope>
    <source>
        <strain evidence="2 3">DSM 43941</strain>
    </source>
</reference>
<gene>
    <name evidence="2" type="ORF">SAMN04489716_5445</name>
</gene>
<dbReference type="AlphaFoldDB" id="A0A1H2C9Z7"/>
<name>A0A1H2C9Z7_9ACTN</name>
<accession>A0A1H2C9Z7</accession>
<evidence type="ECO:0000313" key="2">
    <source>
        <dbReference type="EMBL" id="SDT67231.1"/>
    </source>
</evidence>
<protein>
    <submittedName>
        <fullName evidence="2">Uncharacterized protein</fullName>
    </submittedName>
</protein>